<dbReference type="CDD" id="cd03801">
    <property type="entry name" value="GT4_PimA-like"/>
    <property type="match status" value="1"/>
</dbReference>
<dbReference type="Gene3D" id="3.40.50.2000">
    <property type="entry name" value="Glycogen Phosphorylase B"/>
    <property type="match status" value="2"/>
</dbReference>
<accession>A0A174Z8M8</accession>
<dbReference type="Pfam" id="PF00534">
    <property type="entry name" value="Glycos_transf_1"/>
    <property type="match status" value="1"/>
</dbReference>
<protein>
    <submittedName>
        <fullName evidence="2">Colanic acid biosynthesis glycosyltransferase WcaL</fullName>
    </submittedName>
</protein>
<dbReference type="InterPro" id="IPR050194">
    <property type="entry name" value="Glycosyltransferase_grp1"/>
</dbReference>
<dbReference type="EMBL" id="CZBX01000001">
    <property type="protein sequence ID" value="CUQ80608.1"/>
    <property type="molecule type" value="Genomic_DNA"/>
</dbReference>
<evidence type="ECO:0000259" key="1">
    <source>
        <dbReference type="Pfam" id="PF00534"/>
    </source>
</evidence>
<dbReference type="Proteomes" id="UP000078383">
    <property type="component" value="Unassembled WGS sequence"/>
</dbReference>
<organism evidence="2 3">
    <name type="scientific">[Ruminococcus] torques</name>
    <dbReference type="NCBI Taxonomy" id="33039"/>
    <lineage>
        <taxon>Bacteria</taxon>
        <taxon>Bacillati</taxon>
        <taxon>Bacillota</taxon>
        <taxon>Clostridia</taxon>
        <taxon>Lachnospirales</taxon>
        <taxon>Lachnospiraceae</taxon>
        <taxon>Mediterraneibacter</taxon>
    </lineage>
</organism>
<dbReference type="OrthoDB" id="9806653at2"/>
<sequence length="384" mass="44224">MRVAVIHPLKHHVYYSMAGVMESGAEVIGLFGYYDKNDFLDKIVRKTKWKKQIDGYKYERISTCVKTNFFVKALFLMAKAKPKQFQKLYDWAFETWAIHNLKGIDCIHVLQDYENKVIRVANKKNIKIVYEQITAYYMERFFDDKSIGEDLKQRENLQIVDYILTASDFVKKSILGIEENKNVENKITVIPYGANTQQFSYKIRQYKSGEILRLLVVASISKRKGIEILLDAMEKLKNEPVKLSVIGVSTTSNGQELVDRMNCMENVEYIGRIPHEQIFEYFDINDVFILPSLAEGSSLSVYEALASGMPCVVTRNTGSVVTDGIDGIIIEVKNADSIVVAVEKFVQNPELVYKMSCNAQNTMNKYSWKKYEKKIACFYKNQII</sequence>
<proteinExistence type="predicted"/>
<gene>
    <name evidence="2" type="ORF">ERS852502_00049</name>
</gene>
<dbReference type="RefSeq" id="WP_055170421.1">
    <property type="nucleotide sequence ID" value="NZ_CZBX01000001.1"/>
</dbReference>
<evidence type="ECO:0000313" key="3">
    <source>
        <dbReference type="Proteomes" id="UP000078383"/>
    </source>
</evidence>
<dbReference type="PANTHER" id="PTHR45947">
    <property type="entry name" value="SULFOQUINOVOSYL TRANSFERASE SQD2"/>
    <property type="match status" value="1"/>
</dbReference>
<dbReference type="InterPro" id="IPR001296">
    <property type="entry name" value="Glyco_trans_1"/>
</dbReference>
<reference evidence="2 3" key="1">
    <citation type="submission" date="2015-09" db="EMBL/GenBank/DDBJ databases">
        <authorList>
            <consortium name="Pathogen Informatics"/>
        </authorList>
    </citation>
    <scope>NUCLEOTIDE SEQUENCE [LARGE SCALE GENOMIC DNA]</scope>
    <source>
        <strain evidence="2 3">2789STDY5834889</strain>
    </source>
</reference>
<dbReference type="GO" id="GO:0016757">
    <property type="term" value="F:glycosyltransferase activity"/>
    <property type="evidence" value="ECO:0007669"/>
    <property type="project" value="InterPro"/>
</dbReference>
<dbReference type="AlphaFoldDB" id="A0A174Z8M8"/>
<keyword evidence="2" id="KW-0808">Transferase</keyword>
<dbReference type="SUPFAM" id="SSF53756">
    <property type="entry name" value="UDP-Glycosyltransferase/glycogen phosphorylase"/>
    <property type="match status" value="1"/>
</dbReference>
<evidence type="ECO:0000313" key="2">
    <source>
        <dbReference type="EMBL" id="CUQ80608.1"/>
    </source>
</evidence>
<feature type="domain" description="Glycosyl transferase family 1" evidence="1">
    <location>
        <begin position="213"/>
        <end position="361"/>
    </location>
</feature>
<dbReference type="PANTHER" id="PTHR45947:SF3">
    <property type="entry name" value="SULFOQUINOVOSYL TRANSFERASE SQD2"/>
    <property type="match status" value="1"/>
</dbReference>
<name>A0A174Z8M8_9FIRM</name>